<accession>A0A3Q8SDN6</accession>
<dbReference type="AlphaFoldDB" id="A0A3Q8SDN6"/>
<protein>
    <recommendedName>
        <fullName evidence="5">DUF4064 domain-containing protein</fullName>
    </recommendedName>
</protein>
<dbReference type="RefSeq" id="WP_125084326.1">
    <property type="nucleotide sequence ID" value="NZ_CP034248.1"/>
</dbReference>
<keyword evidence="2" id="KW-0812">Transmembrane</keyword>
<dbReference type="EMBL" id="CP034248">
    <property type="protein sequence ID" value="AZK48165.1"/>
    <property type="molecule type" value="Genomic_DNA"/>
</dbReference>
<gene>
    <name evidence="3" type="ORF">EIM92_19955</name>
</gene>
<evidence type="ECO:0000313" key="3">
    <source>
        <dbReference type="EMBL" id="AZK48165.1"/>
    </source>
</evidence>
<feature type="transmembrane region" description="Helical" evidence="2">
    <location>
        <begin position="76"/>
        <end position="102"/>
    </location>
</feature>
<dbReference type="Proteomes" id="UP000273145">
    <property type="component" value="Chromosome"/>
</dbReference>
<reference evidence="3 4" key="1">
    <citation type="submission" date="2018-11" db="EMBL/GenBank/DDBJ databases">
        <title>Genome sequencing of Paenibacillus lentus DSM25539(T).</title>
        <authorList>
            <person name="Kook J.-K."/>
            <person name="Park S.-N."/>
            <person name="Lim Y.K."/>
        </authorList>
    </citation>
    <scope>NUCLEOTIDE SEQUENCE [LARGE SCALE GENOMIC DNA]</scope>
    <source>
        <strain evidence="3 4">DSM 25539</strain>
    </source>
</reference>
<feature type="transmembrane region" description="Helical" evidence="2">
    <location>
        <begin position="109"/>
        <end position="131"/>
    </location>
</feature>
<keyword evidence="2" id="KW-1133">Transmembrane helix</keyword>
<proteinExistence type="predicted"/>
<dbReference type="KEGG" id="plen:EIM92_19955"/>
<keyword evidence="4" id="KW-1185">Reference proteome</keyword>
<feature type="transmembrane region" description="Helical" evidence="2">
    <location>
        <begin position="30"/>
        <end position="56"/>
    </location>
</feature>
<organism evidence="3 4">
    <name type="scientific">Paenibacillus lentus</name>
    <dbReference type="NCBI Taxonomy" id="1338368"/>
    <lineage>
        <taxon>Bacteria</taxon>
        <taxon>Bacillati</taxon>
        <taxon>Bacillota</taxon>
        <taxon>Bacilli</taxon>
        <taxon>Bacillales</taxon>
        <taxon>Paenibacillaceae</taxon>
        <taxon>Paenibacillus</taxon>
    </lineage>
</organism>
<dbReference type="OrthoDB" id="2608137at2"/>
<evidence type="ECO:0000313" key="4">
    <source>
        <dbReference type="Proteomes" id="UP000273145"/>
    </source>
</evidence>
<evidence type="ECO:0000256" key="1">
    <source>
        <dbReference type="SAM" id="MobiDB-lite"/>
    </source>
</evidence>
<evidence type="ECO:0008006" key="5">
    <source>
        <dbReference type="Google" id="ProtNLM"/>
    </source>
</evidence>
<name>A0A3Q8SDN6_9BACL</name>
<feature type="region of interest" description="Disordered" evidence="1">
    <location>
        <begin position="1"/>
        <end position="20"/>
    </location>
</feature>
<keyword evidence="2" id="KW-0472">Membrane</keyword>
<sequence>MNYEPGAQPPTPNYDYAPGQPSARRKHSGLGIASFVMSIIALLGYFIAFFLIIAAVGQAIQDPAYIEETITNDPAAIMGTLAIFGAAIINLIALILGIVGLIIKNRKKVFAIIGTVLSSLSVLLIVFLFIVGTLQQL</sequence>
<evidence type="ECO:0000256" key="2">
    <source>
        <dbReference type="SAM" id="Phobius"/>
    </source>
</evidence>